<reference evidence="2 3" key="1">
    <citation type="journal article" date="2024" name="Nat. Commun.">
        <title>Phylogenomics reveals the evolutionary origins of lichenization in chlorophyte algae.</title>
        <authorList>
            <person name="Puginier C."/>
            <person name="Libourel C."/>
            <person name="Otte J."/>
            <person name="Skaloud P."/>
            <person name="Haon M."/>
            <person name="Grisel S."/>
            <person name="Petersen M."/>
            <person name="Berrin J.G."/>
            <person name="Delaux P.M."/>
            <person name="Dal Grande F."/>
            <person name="Keller J."/>
        </authorList>
    </citation>
    <scope>NUCLEOTIDE SEQUENCE [LARGE SCALE GENOMIC DNA]</scope>
    <source>
        <strain evidence="2 3">SAG 2043</strain>
    </source>
</reference>
<dbReference type="AlphaFoldDB" id="A0AAW1QT08"/>
<protein>
    <submittedName>
        <fullName evidence="2">Uncharacterized protein</fullName>
    </submittedName>
</protein>
<keyword evidence="3" id="KW-1185">Reference proteome</keyword>
<name>A0AAW1QT08_9CHLO</name>
<dbReference type="EMBL" id="JALJOR010000002">
    <property type="protein sequence ID" value="KAK9824286.1"/>
    <property type="molecule type" value="Genomic_DNA"/>
</dbReference>
<organism evidence="2 3">
    <name type="scientific">[Myrmecia] bisecta</name>
    <dbReference type="NCBI Taxonomy" id="41462"/>
    <lineage>
        <taxon>Eukaryota</taxon>
        <taxon>Viridiplantae</taxon>
        <taxon>Chlorophyta</taxon>
        <taxon>core chlorophytes</taxon>
        <taxon>Trebouxiophyceae</taxon>
        <taxon>Trebouxiales</taxon>
        <taxon>Trebouxiaceae</taxon>
        <taxon>Myrmecia</taxon>
    </lineage>
</organism>
<gene>
    <name evidence="2" type="ORF">WJX72_009186</name>
</gene>
<comment type="caution">
    <text evidence="2">The sequence shown here is derived from an EMBL/GenBank/DDBJ whole genome shotgun (WGS) entry which is preliminary data.</text>
</comment>
<dbReference type="Proteomes" id="UP001489004">
    <property type="component" value="Unassembled WGS sequence"/>
</dbReference>
<evidence type="ECO:0000313" key="3">
    <source>
        <dbReference type="Proteomes" id="UP001489004"/>
    </source>
</evidence>
<sequence>MKVQHFRPALRGLPCTMMQAVGMMPEPLYKMGSSAYDIMGWATACVMPNSLSPFKTHQRQPSERERGYIPVDIKLLRDKEGLRQQMDGSLSLQQCKEQIEQQMVVPATRLSLIVVEERCRDSTGVGRLAKHAARNWQARQPPHQTLLSWLEFVLLPEAINRELDGRGLVGWMQTMVRERLHELEQGEVLDTLTIQVELLSGKTLLLDADCETSLADGQSLVEQATAVPMHLQRWLISEKPLPSKLDKMTTSLLLGSLGGVKAARSMVQYSKGALSQLVFGKPRSYCISVTTPDRPPLQLQVTGDMTIDQVHDLVASSVGAGESGEGADMPEMTVCRLNDRPARAQRRLASPTKPKRQEY</sequence>
<proteinExistence type="predicted"/>
<feature type="region of interest" description="Disordered" evidence="1">
    <location>
        <begin position="337"/>
        <end position="359"/>
    </location>
</feature>
<evidence type="ECO:0000313" key="2">
    <source>
        <dbReference type="EMBL" id="KAK9824286.1"/>
    </source>
</evidence>
<accession>A0AAW1QT08</accession>
<evidence type="ECO:0000256" key="1">
    <source>
        <dbReference type="SAM" id="MobiDB-lite"/>
    </source>
</evidence>